<dbReference type="EMBL" id="MU006801">
    <property type="protein sequence ID" value="KAF2636044.1"/>
    <property type="molecule type" value="Genomic_DNA"/>
</dbReference>
<evidence type="ECO:0000256" key="1">
    <source>
        <dbReference type="SAM" id="MobiDB-lite"/>
    </source>
</evidence>
<gene>
    <name evidence="2" type="ORF">P280DRAFT_534311</name>
</gene>
<feature type="region of interest" description="Disordered" evidence="1">
    <location>
        <begin position="1"/>
        <end position="51"/>
    </location>
</feature>
<keyword evidence="3" id="KW-1185">Reference proteome</keyword>
<feature type="compositionally biased region" description="Polar residues" evidence="1">
    <location>
        <begin position="1"/>
        <end position="19"/>
    </location>
</feature>
<accession>A0A6A6RPS8</accession>
<dbReference type="AlphaFoldDB" id="A0A6A6RPS8"/>
<sequence>MYTTGDTAYSSTCPSSAVPDTSPPYTAGDTSHSSTCPSSAEPAIPPQTPVPTRLTNEEIIIPPPEGNGIFLNNEDSTGDNMLFLTFQKSALEGRSPHKPLEKSLIKSILTYRCPLGLLKILAMKYKIDPGNLYCEFRNRRFIVYLKNVWSKKENEAVVFLGETFTGCFYKKRKKIVEDCMRLDHLVEEDLNLVLECAKACEDFRKNDRDRASTRYETVLQRGKDAGSGNPFRLCLYATATATPTQRKKVILKTSPVDTKLRAVHELRKNGTENWMMDEHMRRREEEKSMDLDNIFVSFLVCPITVPDAGEESKRGIESKS</sequence>
<dbReference type="Proteomes" id="UP000799753">
    <property type="component" value="Unassembled WGS sequence"/>
</dbReference>
<reference evidence="2" key="1">
    <citation type="journal article" date="2020" name="Stud. Mycol.">
        <title>101 Dothideomycetes genomes: a test case for predicting lifestyles and emergence of pathogens.</title>
        <authorList>
            <person name="Haridas S."/>
            <person name="Albert R."/>
            <person name="Binder M."/>
            <person name="Bloem J."/>
            <person name="Labutti K."/>
            <person name="Salamov A."/>
            <person name="Andreopoulos B."/>
            <person name="Baker S."/>
            <person name="Barry K."/>
            <person name="Bills G."/>
            <person name="Bluhm B."/>
            <person name="Cannon C."/>
            <person name="Castanera R."/>
            <person name="Culley D."/>
            <person name="Daum C."/>
            <person name="Ezra D."/>
            <person name="Gonzalez J."/>
            <person name="Henrissat B."/>
            <person name="Kuo A."/>
            <person name="Liang C."/>
            <person name="Lipzen A."/>
            <person name="Lutzoni F."/>
            <person name="Magnuson J."/>
            <person name="Mondo S."/>
            <person name="Nolan M."/>
            <person name="Ohm R."/>
            <person name="Pangilinan J."/>
            <person name="Park H.-J."/>
            <person name="Ramirez L."/>
            <person name="Alfaro M."/>
            <person name="Sun H."/>
            <person name="Tritt A."/>
            <person name="Yoshinaga Y."/>
            <person name="Zwiers L.-H."/>
            <person name="Turgeon B."/>
            <person name="Goodwin S."/>
            <person name="Spatafora J."/>
            <person name="Crous P."/>
            <person name="Grigoriev I."/>
        </authorList>
    </citation>
    <scope>NUCLEOTIDE SEQUENCE</scope>
    <source>
        <strain evidence="2">CBS 473.64</strain>
    </source>
</reference>
<evidence type="ECO:0000313" key="2">
    <source>
        <dbReference type="EMBL" id="KAF2636044.1"/>
    </source>
</evidence>
<name>A0A6A6RPS8_9PLEO</name>
<proteinExistence type="predicted"/>
<feature type="compositionally biased region" description="Polar residues" evidence="1">
    <location>
        <begin position="28"/>
        <end position="38"/>
    </location>
</feature>
<evidence type="ECO:0000313" key="3">
    <source>
        <dbReference type="Proteomes" id="UP000799753"/>
    </source>
</evidence>
<protein>
    <submittedName>
        <fullName evidence="2">Uncharacterized protein</fullName>
    </submittedName>
</protein>
<organism evidence="2 3">
    <name type="scientific">Massarina eburnea CBS 473.64</name>
    <dbReference type="NCBI Taxonomy" id="1395130"/>
    <lineage>
        <taxon>Eukaryota</taxon>
        <taxon>Fungi</taxon>
        <taxon>Dikarya</taxon>
        <taxon>Ascomycota</taxon>
        <taxon>Pezizomycotina</taxon>
        <taxon>Dothideomycetes</taxon>
        <taxon>Pleosporomycetidae</taxon>
        <taxon>Pleosporales</taxon>
        <taxon>Massarineae</taxon>
        <taxon>Massarinaceae</taxon>
        <taxon>Massarina</taxon>
    </lineage>
</organism>